<evidence type="ECO:0000256" key="2">
    <source>
        <dbReference type="ARBA" id="ARBA00022679"/>
    </source>
</evidence>
<dbReference type="GO" id="GO:0003841">
    <property type="term" value="F:1-acylglycerol-3-phosphate O-acyltransferase activity"/>
    <property type="evidence" value="ECO:0007669"/>
    <property type="project" value="TreeGrafter"/>
</dbReference>
<dbReference type="EMBL" id="JABZGR010000029">
    <property type="protein sequence ID" value="MBF0970927.1"/>
    <property type="molecule type" value="Genomic_DNA"/>
</dbReference>
<evidence type="ECO:0000313" key="6">
    <source>
        <dbReference type="Proteomes" id="UP000704068"/>
    </source>
</evidence>
<dbReference type="AlphaFoldDB" id="A0A929RZX9"/>
<dbReference type="Proteomes" id="UP000704068">
    <property type="component" value="Unassembled WGS sequence"/>
</dbReference>
<dbReference type="InterPro" id="IPR002123">
    <property type="entry name" value="Plipid/glycerol_acylTrfase"/>
</dbReference>
<accession>A0A929RZX9</accession>
<dbReference type="GO" id="GO:0006654">
    <property type="term" value="P:phosphatidic acid biosynthetic process"/>
    <property type="evidence" value="ECO:0007669"/>
    <property type="project" value="TreeGrafter"/>
</dbReference>
<evidence type="ECO:0000259" key="4">
    <source>
        <dbReference type="SMART" id="SM00563"/>
    </source>
</evidence>
<protein>
    <submittedName>
        <fullName evidence="5">1-acyl-sn-glycerol-3-phosphate acyltransferase</fullName>
    </submittedName>
</protein>
<keyword evidence="3 5" id="KW-0012">Acyltransferase</keyword>
<dbReference type="SUPFAM" id="SSF69593">
    <property type="entry name" value="Glycerol-3-phosphate (1)-acyltransferase"/>
    <property type="match status" value="1"/>
</dbReference>
<evidence type="ECO:0000313" key="5">
    <source>
        <dbReference type="EMBL" id="MBF0970927.1"/>
    </source>
</evidence>
<dbReference type="RefSeq" id="WP_303764561.1">
    <property type="nucleotide sequence ID" value="NZ_JABZGR010000029.1"/>
</dbReference>
<evidence type="ECO:0000256" key="3">
    <source>
        <dbReference type="ARBA" id="ARBA00023315"/>
    </source>
</evidence>
<evidence type="ECO:0000256" key="1">
    <source>
        <dbReference type="ARBA" id="ARBA00005189"/>
    </source>
</evidence>
<gene>
    <name evidence="5" type="ORF">HXK21_07800</name>
</gene>
<dbReference type="Pfam" id="PF01553">
    <property type="entry name" value="Acyltransferase"/>
    <property type="match status" value="1"/>
</dbReference>
<dbReference type="SMART" id="SM00563">
    <property type="entry name" value="PlsC"/>
    <property type="match status" value="1"/>
</dbReference>
<reference evidence="5" key="1">
    <citation type="submission" date="2020-04" db="EMBL/GenBank/DDBJ databases">
        <title>Deep metagenomics examines the oral microbiome during advanced dental caries in children, revealing novel taxa and co-occurrences with host molecules.</title>
        <authorList>
            <person name="Baker J.L."/>
            <person name="Morton J.T."/>
            <person name="Dinis M."/>
            <person name="Alvarez R."/>
            <person name="Tran N.C."/>
            <person name="Knight R."/>
            <person name="Edlund A."/>
        </authorList>
    </citation>
    <scope>NUCLEOTIDE SEQUENCE</scope>
    <source>
        <strain evidence="5">JCVI_34_bin.1</strain>
    </source>
</reference>
<dbReference type="PANTHER" id="PTHR10434:SF9">
    <property type="entry name" value="PHOSPHOLIPID_GLYCEROL ACYLTRANSFERASE DOMAIN-CONTAINING PROTEIN"/>
    <property type="match status" value="1"/>
</dbReference>
<name>A0A929RZX9_9BACT</name>
<comment type="pathway">
    <text evidence="1">Lipid metabolism.</text>
</comment>
<sequence>MIKQICRTILYKWLGWTADVTLPIPDKCIFAVAPHTSNLDFIIGELYIRTTEKKASFLMKKDWFFWPLGLLLKAIGGIPVNRSKRTSLTDQLAAEFKRRPHCRIAVTPEGTRSKVEHWKRGFYYIAQKADVPILLFAVDYQNKRIVCHKEIRPGSDEQKDLKEIMDYFRPYKGRHPENFQVESI</sequence>
<proteinExistence type="predicted"/>
<dbReference type="PANTHER" id="PTHR10434">
    <property type="entry name" value="1-ACYL-SN-GLYCEROL-3-PHOSPHATE ACYLTRANSFERASE"/>
    <property type="match status" value="1"/>
</dbReference>
<keyword evidence="2" id="KW-0808">Transferase</keyword>
<comment type="caution">
    <text evidence="5">The sequence shown here is derived from an EMBL/GenBank/DDBJ whole genome shotgun (WGS) entry which is preliminary data.</text>
</comment>
<feature type="domain" description="Phospholipid/glycerol acyltransferase" evidence="4">
    <location>
        <begin position="29"/>
        <end position="141"/>
    </location>
</feature>
<organism evidence="5 6">
    <name type="scientific">Alloprevotella tannerae</name>
    <dbReference type="NCBI Taxonomy" id="76122"/>
    <lineage>
        <taxon>Bacteria</taxon>
        <taxon>Pseudomonadati</taxon>
        <taxon>Bacteroidota</taxon>
        <taxon>Bacteroidia</taxon>
        <taxon>Bacteroidales</taxon>
        <taxon>Prevotellaceae</taxon>
        <taxon>Alloprevotella</taxon>
    </lineage>
</organism>